<dbReference type="Proteomes" id="UP000237000">
    <property type="component" value="Unassembled WGS sequence"/>
</dbReference>
<comment type="caution">
    <text evidence="5">The sequence shown here is derived from an EMBL/GenBank/DDBJ whole genome shotgun (WGS) entry which is preliminary data.</text>
</comment>
<reference evidence="6" key="1">
    <citation type="submission" date="2016-06" db="EMBL/GenBank/DDBJ databases">
        <title>Parallel loss of symbiosis genes in relatives of nitrogen-fixing non-legume Parasponia.</title>
        <authorList>
            <person name="Van Velzen R."/>
            <person name="Holmer R."/>
            <person name="Bu F."/>
            <person name="Rutten L."/>
            <person name="Van Zeijl A."/>
            <person name="Liu W."/>
            <person name="Santuari L."/>
            <person name="Cao Q."/>
            <person name="Sharma T."/>
            <person name="Shen D."/>
            <person name="Roswanjaya Y."/>
            <person name="Wardhani T."/>
            <person name="Kalhor M.S."/>
            <person name="Jansen J."/>
            <person name="Van den Hoogen J."/>
            <person name="Gungor B."/>
            <person name="Hartog M."/>
            <person name="Hontelez J."/>
            <person name="Verver J."/>
            <person name="Yang W.-C."/>
            <person name="Schijlen E."/>
            <person name="Repin R."/>
            <person name="Schilthuizen M."/>
            <person name="Schranz E."/>
            <person name="Heidstra R."/>
            <person name="Miyata K."/>
            <person name="Fedorova E."/>
            <person name="Kohlen W."/>
            <person name="Bisseling T."/>
            <person name="Smit S."/>
            <person name="Geurts R."/>
        </authorList>
    </citation>
    <scope>NUCLEOTIDE SEQUENCE [LARGE SCALE GENOMIC DNA]</scope>
    <source>
        <strain evidence="6">cv. RG33-2</strain>
    </source>
</reference>
<evidence type="ECO:0000256" key="4">
    <source>
        <dbReference type="ARBA" id="ARBA00022840"/>
    </source>
</evidence>
<dbReference type="GO" id="GO:0005524">
    <property type="term" value="F:ATP binding"/>
    <property type="evidence" value="ECO:0007669"/>
    <property type="project" value="UniProtKB-KW"/>
</dbReference>
<evidence type="ECO:0000256" key="3">
    <source>
        <dbReference type="ARBA" id="ARBA00022741"/>
    </source>
</evidence>
<sequence>MRQDGSSLREVVLRGGSVMLGYVKDSEGTTKSMSGDRWFYTGNVGVMHPDEYLEIRDRSKGHHHKRQGESEQCGGGVGAVRVLGYQ</sequence>
<dbReference type="OrthoDB" id="1724841at2759"/>
<keyword evidence="6" id="KW-1185">Reference proteome</keyword>
<dbReference type="PANTHER" id="PTHR43859:SF57">
    <property type="entry name" value="ACYL-ACTIVATING ENZYME 8-RELATED"/>
    <property type="match status" value="1"/>
</dbReference>
<dbReference type="Gene3D" id="2.30.38.10">
    <property type="entry name" value="Luciferase, Domain 3"/>
    <property type="match status" value="1"/>
</dbReference>
<name>A0A2P5DRD4_TREOI</name>
<evidence type="ECO:0000256" key="1">
    <source>
        <dbReference type="ARBA" id="ARBA00006432"/>
    </source>
</evidence>
<dbReference type="EMBL" id="JXTC01000254">
    <property type="protein sequence ID" value="PON75857.1"/>
    <property type="molecule type" value="Genomic_DNA"/>
</dbReference>
<evidence type="ECO:0000256" key="2">
    <source>
        <dbReference type="ARBA" id="ARBA00022598"/>
    </source>
</evidence>
<dbReference type="STRING" id="63057.A0A2P5DRD4"/>
<accession>A0A2P5DRD4</accession>
<dbReference type="SUPFAM" id="SSF56801">
    <property type="entry name" value="Acetyl-CoA synthetase-like"/>
    <property type="match status" value="1"/>
</dbReference>
<evidence type="ECO:0000313" key="5">
    <source>
        <dbReference type="EMBL" id="PON75857.1"/>
    </source>
</evidence>
<keyword evidence="3" id="KW-0547">Nucleotide-binding</keyword>
<comment type="similarity">
    <text evidence="1">Belongs to the ATP-dependent AMP-binding enzyme family.</text>
</comment>
<dbReference type="PANTHER" id="PTHR43859">
    <property type="entry name" value="ACYL-ACTIVATING ENZYME"/>
    <property type="match status" value="1"/>
</dbReference>
<keyword evidence="2 5" id="KW-0436">Ligase</keyword>
<dbReference type="AlphaFoldDB" id="A0A2P5DRD4"/>
<proteinExistence type="inferred from homology"/>
<dbReference type="GO" id="GO:0016874">
    <property type="term" value="F:ligase activity"/>
    <property type="evidence" value="ECO:0007669"/>
    <property type="project" value="UniProtKB-KW"/>
</dbReference>
<keyword evidence="4" id="KW-0067">ATP-binding</keyword>
<gene>
    <name evidence="5" type="ORF">TorRG33x02_244710</name>
</gene>
<organism evidence="5 6">
    <name type="scientific">Trema orientale</name>
    <name type="common">Charcoal tree</name>
    <name type="synonym">Celtis orientalis</name>
    <dbReference type="NCBI Taxonomy" id="63057"/>
    <lineage>
        <taxon>Eukaryota</taxon>
        <taxon>Viridiplantae</taxon>
        <taxon>Streptophyta</taxon>
        <taxon>Embryophyta</taxon>
        <taxon>Tracheophyta</taxon>
        <taxon>Spermatophyta</taxon>
        <taxon>Magnoliopsida</taxon>
        <taxon>eudicotyledons</taxon>
        <taxon>Gunneridae</taxon>
        <taxon>Pentapetalae</taxon>
        <taxon>rosids</taxon>
        <taxon>fabids</taxon>
        <taxon>Rosales</taxon>
        <taxon>Cannabaceae</taxon>
        <taxon>Trema</taxon>
    </lineage>
</organism>
<dbReference type="InParanoid" id="A0A2P5DRD4"/>
<evidence type="ECO:0000313" key="6">
    <source>
        <dbReference type="Proteomes" id="UP000237000"/>
    </source>
</evidence>
<protein>
    <submittedName>
        <fullName evidence="5">AMP-dependent synthetase/ligase</fullName>
    </submittedName>
</protein>